<feature type="compositionally biased region" description="Polar residues" evidence="8">
    <location>
        <begin position="696"/>
        <end position="709"/>
    </location>
</feature>
<dbReference type="Pfam" id="PF00581">
    <property type="entry name" value="Rhodanese"/>
    <property type="match status" value="1"/>
</dbReference>
<reference evidence="10 11" key="1">
    <citation type="submission" date="2019-10" db="EMBL/GenBank/DDBJ databases">
        <title>Assembly and Annotation for the nematode Trichostrongylus colubriformis.</title>
        <authorList>
            <person name="Martin J."/>
        </authorList>
    </citation>
    <scope>NUCLEOTIDE SEQUENCE [LARGE SCALE GENOMIC DNA]</scope>
    <source>
        <strain evidence="10">G859</strain>
        <tissue evidence="10">Whole worm</tissue>
    </source>
</reference>
<dbReference type="CDD" id="cd01530">
    <property type="entry name" value="Cdc25"/>
    <property type="match status" value="1"/>
</dbReference>
<dbReference type="InterPro" id="IPR036873">
    <property type="entry name" value="Rhodanese-like_dom_sf"/>
</dbReference>
<protein>
    <recommendedName>
        <fullName evidence="2">protein-tyrosine-phosphatase</fullName>
        <ecNumber evidence="2">3.1.3.48</ecNumber>
    </recommendedName>
</protein>
<sequence length="1160" mass="130399">MPSVASCRITSWQNTVDFRWTSFTTSNAAKILNNFFISICGSRIIRIQALGLIQSKCARPSAGLKALAFGFPHKTHSDMFFEMSSGQDEVLTCVAEEKLDAHNHPPPEPTSSTGIGEEDGDSRDSGIVSDYRSPVKKLDTPRKASVRKGLTDKTNTDVSIQEYFLSVARTTKQPLEESPISSRRPQRILTQALLPSDDDDEKENVLSVSPFEDTDFSSMQALSSSSISSFSCAESDIVWTPAKPRSPGLRSISEDRTIGVQKIRKRITDTALSDSGVQRKRSCAIRTELCHSQLSIAQDDVFEADDISPNASHVSETSMSSVRSVSRSFTRTQSAGQLEVGESQLGSPKFGTTVEYSLPGVEHPQRESLAFRSISAETLASEIRRLGEEEFERRYLLIDCRYPYEYEGGHVKCAINIHDQNDLESLFFPKDPNHPIRSRIPIFYCEFSQKRGPGMALALRSIDRMRNELNYPKVDYAEMYLLDHGYRKFWNDGCYKVCSEVETITEVVKSPAATTPLLTPRRLEFTDSPDWRFHFNSLVRVHRVMNGADDGPRCSLISYVVPPGLSRAPIIEPAEYIPYNVPIEGVSARPPSASRRTAKASTAAPSLPPLSPVEEGVARAGTASQTRSSGTAKPDQVVSKSSTKPLGKNNEDPHTNHPHKSCLTKTTHLPVVPARLNLRKKTVAFGKTVNVSQTIEGTSRQSKQKQAMNKSMPLKEITAADSENKENENEEPNNENKEVMLIYYIGKDCPQSSDSKVYPSTKKNTQEEGRSKPNDYGNSRNRSPQPHYQYLYSPPSRNAAKGSRRDSDSEEIDGITFDEFKRLLTTNPTLRQFVLDIRHEENDQRTGYADRHGRANNSESPHWRDSPRRMQRTRQSAPEPLKRVEEVKRREPRCAKFTEKVTVERSIRCSPPELTQYSVDTRRYLEDQILEEEPEDVQSLYRPGESVSYYPERLRQRGYAGDQNDSDVEEERVGQHKFFLSLFSNEIVQVMPCELFVPTVKDSQECAVCQCNLNDHGLTAVYVEPAKIFTAPNTPRVKRKEAKMGGLEASEKSAFSPYARAPLQYPNGDAVPSPTVIRPQPRLGVPLPPPQEDRSDSCIYKKIRSKRKERSSSVADARIGHPVSDAQCKRLSKFRIHCEAMWLLIYNSERCFYVGEGSIR</sequence>
<feature type="region of interest" description="Disordered" evidence="8">
    <location>
        <begin position="588"/>
        <end position="668"/>
    </location>
</feature>
<evidence type="ECO:0000256" key="6">
    <source>
        <dbReference type="ARBA" id="ARBA00023306"/>
    </source>
</evidence>
<dbReference type="PROSITE" id="PS50206">
    <property type="entry name" value="RHODANESE_3"/>
    <property type="match status" value="1"/>
</dbReference>
<evidence type="ECO:0000256" key="1">
    <source>
        <dbReference type="ARBA" id="ARBA00011065"/>
    </source>
</evidence>
<feature type="region of interest" description="Disordered" evidence="8">
    <location>
        <begin position="842"/>
        <end position="885"/>
    </location>
</feature>
<evidence type="ECO:0000256" key="2">
    <source>
        <dbReference type="ARBA" id="ARBA00013064"/>
    </source>
</evidence>
<dbReference type="PANTHER" id="PTHR10828">
    <property type="entry name" value="M-PHASE INDUCER PHOSPHATASE DUAL SPECIFICITY PHOSPHATASE CDC25"/>
    <property type="match status" value="1"/>
</dbReference>
<evidence type="ECO:0000256" key="7">
    <source>
        <dbReference type="ARBA" id="ARBA00051722"/>
    </source>
</evidence>
<name>A0AAN8EW63_TRICO</name>
<evidence type="ECO:0000256" key="8">
    <source>
        <dbReference type="SAM" id="MobiDB-lite"/>
    </source>
</evidence>
<comment type="caution">
    <text evidence="10">The sequence shown here is derived from an EMBL/GenBank/DDBJ whole genome shotgun (WGS) entry which is preliminary data.</text>
</comment>
<feature type="compositionally biased region" description="Polar residues" evidence="8">
    <location>
        <begin position="622"/>
        <end position="631"/>
    </location>
</feature>
<evidence type="ECO:0000256" key="3">
    <source>
        <dbReference type="ARBA" id="ARBA00022618"/>
    </source>
</evidence>
<accession>A0AAN8EW63</accession>
<dbReference type="GO" id="GO:0010971">
    <property type="term" value="P:positive regulation of G2/M transition of mitotic cell cycle"/>
    <property type="evidence" value="ECO:0007669"/>
    <property type="project" value="TreeGrafter"/>
</dbReference>
<feature type="compositionally biased region" description="Basic and acidic residues" evidence="8">
    <location>
        <begin position="842"/>
        <end position="853"/>
    </location>
</feature>
<proteinExistence type="inferred from homology"/>
<keyword evidence="6" id="KW-0131">Cell cycle</keyword>
<dbReference type="AlphaFoldDB" id="A0AAN8EW63"/>
<dbReference type="Gene3D" id="3.40.250.10">
    <property type="entry name" value="Rhodanese-like domain"/>
    <property type="match status" value="1"/>
</dbReference>
<dbReference type="PRINTS" id="PR00716">
    <property type="entry name" value="MPIPHPHTASE"/>
</dbReference>
<dbReference type="GO" id="GO:0110032">
    <property type="term" value="P:positive regulation of G2/MI transition of meiotic cell cycle"/>
    <property type="evidence" value="ECO:0007669"/>
    <property type="project" value="TreeGrafter"/>
</dbReference>
<feature type="region of interest" description="Disordered" evidence="8">
    <location>
        <begin position="100"/>
        <end position="150"/>
    </location>
</feature>
<dbReference type="GO" id="GO:0005634">
    <property type="term" value="C:nucleus"/>
    <property type="evidence" value="ECO:0007669"/>
    <property type="project" value="TreeGrafter"/>
</dbReference>
<gene>
    <name evidence="10" type="ORF">GCK32_003311</name>
</gene>
<dbReference type="SUPFAM" id="SSF52821">
    <property type="entry name" value="Rhodanese/Cell cycle control phosphatase"/>
    <property type="match status" value="1"/>
</dbReference>
<feature type="region of interest" description="Disordered" evidence="8">
    <location>
        <begin position="696"/>
        <end position="736"/>
    </location>
</feature>
<organism evidence="10 11">
    <name type="scientific">Trichostrongylus colubriformis</name>
    <name type="common">Black scour worm</name>
    <dbReference type="NCBI Taxonomy" id="6319"/>
    <lineage>
        <taxon>Eukaryota</taxon>
        <taxon>Metazoa</taxon>
        <taxon>Ecdysozoa</taxon>
        <taxon>Nematoda</taxon>
        <taxon>Chromadorea</taxon>
        <taxon>Rhabditida</taxon>
        <taxon>Rhabditina</taxon>
        <taxon>Rhabditomorpha</taxon>
        <taxon>Strongyloidea</taxon>
        <taxon>Trichostrongylidae</taxon>
        <taxon>Trichostrongylus</taxon>
    </lineage>
</organism>
<dbReference type="GO" id="GO:0005737">
    <property type="term" value="C:cytoplasm"/>
    <property type="evidence" value="ECO:0007669"/>
    <property type="project" value="TreeGrafter"/>
</dbReference>
<evidence type="ECO:0000256" key="5">
    <source>
        <dbReference type="ARBA" id="ARBA00022912"/>
    </source>
</evidence>
<feature type="region of interest" description="Disordered" evidence="8">
    <location>
        <begin position="752"/>
        <end position="811"/>
    </location>
</feature>
<evidence type="ECO:0000313" key="11">
    <source>
        <dbReference type="Proteomes" id="UP001331761"/>
    </source>
</evidence>
<keyword evidence="11" id="KW-1185">Reference proteome</keyword>
<feature type="non-terminal residue" evidence="10">
    <location>
        <position position="1160"/>
    </location>
</feature>
<dbReference type="GO" id="GO:0000086">
    <property type="term" value="P:G2/M transition of mitotic cell cycle"/>
    <property type="evidence" value="ECO:0007669"/>
    <property type="project" value="TreeGrafter"/>
</dbReference>
<dbReference type="InterPro" id="IPR001763">
    <property type="entry name" value="Rhodanese-like_dom"/>
</dbReference>
<dbReference type="GO" id="GO:0004725">
    <property type="term" value="F:protein tyrosine phosphatase activity"/>
    <property type="evidence" value="ECO:0007669"/>
    <property type="project" value="UniProtKB-EC"/>
</dbReference>
<keyword evidence="4" id="KW-0378">Hydrolase</keyword>
<keyword evidence="5" id="KW-0904">Protein phosphatase</keyword>
<keyword evidence="3" id="KW-0132">Cell division</keyword>
<feature type="domain" description="Rhodanese" evidence="9">
    <location>
        <begin position="391"/>
        <end position="499"/>
    </location>
</feature>
<dbReference type="PANTHER" id="PTHR10828:SF76">
    <property type="entry name" value="M-PHASE INDUCER PHOSPHATASE"/>
    <property type="match status" value="1"/>
</dbReference>
<evidence type="ECO:0000256" key="4">
    <source>
        <dbReference type="ARBA" id="ARBA00022801"/>
    </source>
</evidence>
<dbReference type="EMBL" id="WIXE01021895">
    <property type="protein sequence ID" value="KAK5967946.1"/>
    <property type="molecule type" value="Genomic_DNA"/>
</dbReference>
<dbReference type="Proteomes" id="UP001331761">
    <property type="component" value="Unassembled WGS sequence"/>
</dbReference>
<dbReference type="SMART" id="SM00450">
    <property type="entry name" value="RHOD"/>
    <property type="match status" value="1"/>
</dbReference>
<comment type="similarity">
    <text evidence="1">Belongs to the MPI phosphatase family.</text>
</comment>
<feature type="compositionally biased region" description="Low complexity" evidence="8">
    <location>
        <begin position="588"/>
        <end position="605"/>
    </location>
</feature>
<feature type="compositionally biased region" description="Basic and acidic residues" evidence="8">
    <location>
        <begin position="764"/>
        <end position="773"/>
    </location>
</feature>
<dbReference type="EC" id="3.1.3.48" evidence="2"/>
<evidence type="ECO:0000259" key="9">
    <source>
        <dbReference type="PROSITE" id="PS50206"/>
    </source>
</evidence>
<dbReference type="InterPro" id="IPR000751">
    <property type="entry name" value="MPI_Phosphatase"/>
</dbReference>
<dbReference type="GO" id="GO:0051301">
    <property type="term" value="P:cell division"/>
    <property type="evidence" value="ECO:0007669"/>
    <property type="project" value="UniProtKB-KW"/>
</dbReference>
<comment type="catalytic activity">
    <reaction evidence="7">
        <text>O-phospho-L-tyrosyl-[protein] + H2O = L-tyrosyl-[protein] + phosphate</text>
        <dbReference type="Rhea" id="RHEA:10684"/>
        <dbReference type="Rhea" id="RHEA-COMP:10136"/>
        <dbReference type="Rhea" id="RHEA-COMP:20101"/>
        <dbReference type="ChEBI" id="CHEBI:15377"/>
        <dbReference type="ChEBI" id="CHEBI:43474"/>
        <dbReference type="ChEBI" id="CHEBI:46858"/>
        <dbReference type="ChEBI" id="CHEBI:61978"/>
        <dbReference type="EC" id="3.1.3.48"/>
    </reaction>
</comment>
<feature type="compositionally biased region" description="Polar residues" evidence="8">
    <location>
        <begin position="776"/>
        <end position="786"/>
    </location>
</feature>
<evidence type="ECO:0000313" key="10">
    <source>
        <dbReference type="EMBL" id="KAK5967946.1"/>
    </source>
</evidence>